<organism evidence="1 2">
    <name type="scientific">Nyssa sinensis</name>
    <dbReference type="NCBI Taxonomy" id="561372"/>
    <lineage>
        <taxon>Eukaryota</taxon>
        <taxon>Viridiplantae</taxon>
        <taxon>Streptophyta</taxon>
        <taxon>Embryophyta</taxon>
        <taxon>Tracheophyta</taxon>
        <taxon>Spermatophyta</taxon>
        <taxon>Magnoliopsida</taxon>
        <taxon>eudicotyledons</taxon>
        <taxon>Gunneridae</taxon>
        <taxon>Pentapetalae</taxon>
        <taxon>asterids</taxon>
        <taxon>Cornales</taxon>
        <taxon>Nyssaceae</taxon>
        <taxon>Nyssa</taxon>
    </lineage>
</organism>
<evidence type="ECO:0000313" key="2">
    <source>
        <dbReference type="Proteomes" id="UP000325577"/>
    </source>
</evidence>
<dbReference type="AlphaFoldDB" id="A0A5J5AMJ5"/>
<protein>
    <submittedName>
        <fullName evidence="1">Uncharacterized protein</fullName>
    </submittedName>
</protein>
<keyword evidence="2" id="KW-1185">Reference proteome</keyword>
<dbReference type="Proteomes" id="UP000325577">
    <property type="component" value="Linkage Group LG19"/>
</dbReference>
<reference evidence="1 2" key="1">
    <citation type="submission" date="2019-09" db="EMBL/GenBank/DDBJ databases">
        <title>A chromosome-level genome assembly of the Chinese tupelo Nyssa sinensis.</title>
        <authorList>
            <person name="Yang X."/>
            <person name="Kang M."/>
            <person name="Yang Y."/>
            <person name="Xiong H."/>
            <person name="Wang M."/>
            <person name="Zhang Z."/>
            <person name="Wang Z."/>
            <person name="Wu H."/>
            <person name="Ma T."/>
            <person name="Liu J."/>
            <person name="Xi Z."/>
        </authorList>
    </citation>
    <scope>NUCLEOTIDE SEQUENCE [LARGE SCALE GENOMIC DNA]</scope>
    <source>
        <strain evidence="1">J267</strain>
        <tissue evidence="1">Leaf</tissue>
    </source>
</reference>
<sequence length="91" mass="9583">MECSSGNGAATVALRGIKLMLNEADVTSSEYVLEVFIWKQFTAVAVVAVAATGCGLEPAAGTTASRPEWQLWAADLGENHLGSAWVSLEQQ</sequence>
<evidence type="ECO:0000313" key="1">
    <source>
        <dbReference type="EMBL" id="KAA8532213.1"/>
    </source>
</evidence>
<proteinExistence type="predicted"/>
<name>A0A5J5AMJ5_9ASTE</name>
<accession>A0A5J5AMJ5</accession>
<dbReference type="EMBL" id="CM018042">
    <property type="protein sequence ID" value="KAA8532213.1"/>
    <property type="molecule type" value="Genomic_DNA"/>
</dbReference>
<gene>
    <name evidence="1" type="ORF">F0562_032262</name>
</gene>